<keyword evidence="1" id="KW-0732">Signal</keyword>
<dbReference type="EMBL" id="AMQN01004619">
    <property type="status" value="NOT_ANNOTATED_CDS"/>
    <property type="molecule type" value="Genomic_DNA"/>
</dbReference>
<evidence type="ECO:0000259" key="2">
    <source>
        <dbReference type="Pfam" id="PF17517"/>
    </source>
</evidence>
<dbReference type="EnsemblMetazoa" id="CapteT228583">
    <property type="protein sequence ID" value="CapteP228583"/>
    <property type="gene ID" value="CapteG228583"/>
</dbReference>
<dbReference type="EMBL" id="KB293995">
    <property type="protein sequence ID" value="ELU15114.1"/>
    <property type="molecule type" value="Genomic_DNA"/>
</dbReference>
<feature type="chain" id="PRO_5008788871" description="IgGFc-binding protein N-terminal domain-containing protein" evidence="1">
    <location>
        <begin position="24"/>
        <end position="643"/>
    </location>
</feature>
<feature type="domain" description="IgGFc-binding protein N-terminal" evidence="2">
    <location>
        <begin position="131"/>
        <end position="437"/>
    </location>
</feature>
<sequence length="643" mass="70625">MKVMASLFVLAVILGGFSAASSAIDLTNEIFMLAFMNITTDDPTLSDYQQIIPNAFHEGTQLYARTYDASMTINYEIPMQPTGGIIGDHSLQTQQTLVASVDDVITKLGLFVVADNKVSLQLSKSVQASSDGYVAIPLTEGSTEFYVASYDPFPGSHSTYAIAALEDNTCVEVYSVNGSQHTRVAFVSLDSFEVYNGLSDTTDFTGYHVLSTKPVTVLGGHMCAQVPKGILFCDHISSQLPPVEEWGTEFVVPGIRGRRNTAGYIYRVLGSVDDTKVRLDGTAVATISRGSQFYEGFVDRTFQSIVISCSQPCLVVQYNVGYLYDNQEQSSNDQDLKRTDPYMMLIPAMRNYLTTLRFGTANYIADETVQEFENHLALVVPTGSKGMVTLNLEYLPTDTLWTDLLNGYSVTNFEIDHGLYNVRSDTGDVKMMAFVYGHGRSHITAYGYPAGYKTNGEKIRTCALQKQSGVGDGNYDELEGTCEEPFNPAVVGPADNLQRLYITFQLKSPLSEPCSTLALNEMEGVLKDVKNVTNWLICLDLLCIPAENTWVYSVDIVEPTDMDPLTSMTFLVTLWSSSSEVMKNAIGCKRHVAEYLGNYGTHSERWKVPLAVPGVGCADLDFQVPANVTSSHSRGSMITNPFT</sequence>
<evidence type="ECO:0000313" key="5">
    <source>
        <dbReference type="Proteomes" id="UP000014760"/>
    </source>
</evidence>
<evidence type="ECO:0000313" key="4">
    <source>
        <dbReference type="EnsemblMetazoa" id="CapteP228583"/>
    </source>
</evidence>
<proteinExistence type="predicted"/>
<dbReference type="PANTHER" id="PTHR46534">
    <property type="entry name" value="IGGFC_BINDING DOMAIN-CONTAINING PROTEIN"/>
    <property type="match status" value="1"/>
</dbReference>
<reference evidence="3 5" key="2">
    <citation type="journal article" date="2013" name="Nature">
        <title>Insights into bilaterian evolution from three spiralian genomes.</title>
        <authorList>
            <person name="Simakov O."/>
            <person name="Marletaz F."/>
            <person name="Cho S.J."/>
            <person name="Edsinger-Gonzales E."/>
            <person name="Havlak P."/>
            <person name="Hellsten U."/>
            <person name="Kuo D.H."/>
            <person name="Larsson T."/>
            <person name="Lv J."/>
            <person name="Arendt D."/>
            <person name="Savage R."/>
            <person name="Osoegawa K."/>
            <person name="de Jong P."/>
            <person name="Grimwood J."/>
            <person name="Chapman J.A."/>
            <person name="Shapiro H."/>
            <person name="Aerts A."/>
            <person name="Otillar R.P."/>
            <person name="Terry A.Y."/>
            <person name="Boore J.L."/>
            <person name="Grigoriev I.V."/>
            <person name="Lindberg D.R."/>
            <person name="Seaver E.C."/>
            <person name="Weisblat D.A."/>
            <person name="Putnam N.H."/>
            <person name="Rokhsar D.S."/>
        </authorList>
    </citation>
    <scope>NUCLEOTIDE SEQUENCE</scope>
    <source>
        <strain evidence="3 5">I ESC-2004</strain>
    </source>
</reference>
<dbReference type="InterPro" id="IPR035234">
    <property type="entry name" value="IgGFc-bd_N"/>
</dbReference>
<evidence type="ECO:0000256" key="1">
    <source>
        <dbReference type="SAM" id="SignalP"/>
    </source>
</evidence>
<protein>
    <recommendedName>
        <fullName evidence="2">IgGFc-binding protein N-terminal domain-containing protein</fullName>
    </recommendedName>
</protein>
<dbReference type="OMA" id="YQNVSYN"/>
<dbReference type="Proteomes" id="UP000014760">
    <property type="component" value="Unassembled WGS sequence"/>
</dbReference>
<name>R7V971_CAPTE</name>
<reference evidence="4" key="3">
    <citation type="submission" date="2015-06" db="UniProtKB">
        <authorList>
            <consortium name="EnsemblMetazoa"/>
        </authorList>
    </citation>
    <scope>IDENTIFICATION</scope>
</reference>
<keyword evidence="5" id="KW-1185">Reference proteome</keyword>
<accession>R7V971</accession>
<evidence type="ECO:0000313" key="3">
    <source>
        <dbReference type="EMBL" id="ELU15114.1"/>
    </source>
</evidence>
<dbReference type="Pfam" id="PF17517">
    <property type="entry name" value="IgGFc_binding"/>
    <property type="match status" value="1"/>
</dbReference>
<gene>
    <name evidence="3" type="ORF">CAPTEDRAFT_228583</name>
</gene>
<dbReference type="STRING" id="283909.R7V971"/>
<feature type="signal peptide" evidence="1">
    <location>
        <begin position="1"/>
        <end position="23"/>
    </location>
</feature>
<organism evidence="3">
    <name type="scientific">Capitella teleta</name>
    <name type="common">Polychaete worm</name>
    <dbReference type="NCBI Taxonomy" id="283909"/>
    <lineage>
        <taxon>Eukaryota</taxon>
        <taxon>Metazoa</taxon>
        <taxon>Spiralia</taxon>
        <taxon>Lophotrochozoa</taxon>
        <taxon>Annelida</taxon>
        <taxon>Polychaeta</taxon>
        <taxon>Sedentaria</taxon>
        <taxon>Scolecida</taxon>
        <taxon>Capitellidae</taxon>
        <taxon>Capitella</taxon>
    </lineage>
</organism>
<dbReference type="AlphaFoldDB" id="R7V971"/>
<dbReference type="OrthoDB" id="10005154at2759"/>
<dbReference type="PANTHER" id="PTHR46534:SF1">
    <property type="entry name" value="IGGFC-BINDING PROTEIN N-TERMINAL DOMAIN-CONTAINING PROTEIN"/>
    <property type="match status" value="1"/>
</dbReference>
<dbReference type="HOGENOM" id="CLU_425941_0_0_1"/>
<reference evidence="5" key="1">
    <citation type="submission" date="2012-12" db="EMBL/GenBank/DDBJ databases">
        <authorList>
            <person name="Hellsten U."/>
            <person name="Grimwood J."/>
            <person name="Chapman J.A."/>
            <person name="Shapiro H."/>
            <person name="Aerts A."/>
            <person name="Otillar R.P."/>
            <person name="Terry A.Y."/>
            <person name="Boore J.L."/>
            <person name="Simakov O."/>
            <person name="Marletaz F."/>
            <person name="Cho S.-J."/>
            <person name="Edsinger-Gonzales E."/>
            <person name="Havlak P."/>
            <person name="Kuo D.-H."/>
            <person name="Larsson T."/>
            <person name="Lv J."/>
            <person name="Arendt D."/>
            <person name="Savage R."/>
            <person name="Osoegawa K."/>
            <person name="de Jong P."/>
            <person name="Lindberg D.R."/>
            <person name="Seaver E.C."/>
            <person name="Weisblat D.A."/>
            <person name="Putnam N.H."/>
            <person name="Grigoriev I.V."/>
            <person name="Rokhsar D.S."/>
        </authorList>
    </citation>
    <scope>NUCLEOTIDE SEQUENCE</scope>
    <source>
        <strain evidence="5">I ESC-2004</strain>
    </source>
</reference>